<evidence type="ECO:0000256" key="2">
    <source>
        <dbReference type="ARBA" id="ARBA00022553"/>
    </source>
</evidence>
<dbReference type="InterPro" id="IPR016035">
    <property type="entry name" value="Acyl_Trfase/lysoPLipase"/>
</dbReference>
<dbReference type="Gene3D" id="1.10.1200.10">
    <property type="entry name" value="ACP-like"/>
    <property type="match status" value="1"/>
</dbReference>
<dbReference type="SUPFAM" id="SSF53901">
    <property type="entry name" value="Thiolase-like"/>
    <property type="match status" value="1"/>
</dbReference>
<dbReference type="PANTHER" id="PTHR43775">
    <property type="entry name" value="FATTY ACID SYNTHASE"/>
    <property type="match status" value="1"/>
</dbReference>
<dbReference type="InterPro" id="IPR014030">
    <property type="entry name" value="Ketoacyl_synth_N"/>
</dbReference>
<dbReference type="InterPro" id="IPR016039">
    <property type="entry name" value="Thiolase-like"/>
</dbReference>
<dbReference type="SMART" id="SM00822">
    <property type="entry name" value="PKS_KR"/>
    <property type="match status" value="1"/>
</dbReference>
<gene>
    <name evidence="8" type="ORF">KME25_29805</name>
</gene>
<dbReference type="InterPro" id="IPR057326">
    <property type="entry name" value="KR_dom"/>
</dbReference>
<feature type="domain" description="Ketosynthase family 3 (KS3)" evidence="6">
    <location>
        <begin position="2"/>
        <end position="462"/>
    </location>
</feature>
<dbReference type="InterPro" id="IPR042104">
    <property type="entry name" value="PKS_dehydratase_sf"/>
</dbReference>
<dbReference type="SUPFAM" id="SSF54637">
    <property type="entry name" value="Thioesterase/thiol ester dehydrase-isomerase"/>
    <property type="match status" value="1"/>
</dbReference>
<dbReference type="InterPro" id="IPR016036">
    <property type="entry name" value="Malonyl_transacylase_ACP-bd"/>
</dbReference>
<comment type="caution">
    <text evidence="8">The sequence shown here is derived from an EMBL/GenBank/DDBJ whole genome shotgun (WGS) entry which is preliminary data.</text>
</comment>
<dbReference type="Gene3D" id="3.40.47.10">
    <property type="match status" value="1"/>
</dbReference>
<dbReference type="Pfam" id="PF14765">
    <property type="entry name" value="PS-DH"/>
    <property type="match status" value="1"/>
</dbReference>
<evidence type="ECO:0000313" key="8">
    <source>
        <dbReference type="EMBL" id="MBW4548593.1"/>
    </source>
</evidence>
<dbReference type="SUPFAM" id="SSF51735">
    <property type="entry name" value="NAD(P)-binding Rossmann-fold domains"/>
    <property type="match status" value="1"/>
</dbReference>
<dbReference type="Pfam" id="PF00698">
    <property type="entry name" value="Acyl_transf_1"/>
    <property type="match status" value="1"/>
</dbReference>
<dbReference type="Pfam" id="PF02801">
    <property type="entry name" value="Ketoacyl-synt_C"/>
    <property type="match status" value="1"/>
</dbReference>
<feature type="region of interest" description="C-terminal hotdog fold" evidence="4">
    <location>
        <begin position="1632"/>
        <end position="1776"/>
    </location>
</feature>
<feature type="domain" description="Carrier" evidence="5">
    <location>
        <begin position="971"/>
        <end position="1047"/>
    </location>
</feature>
<keyword evidence="2" id="KW-0597">Phosphoprotein</keyword>
<dbReference type="InterPro" id="IPR049900">
    <property type="entry name" value="PKS_mFAS_DH"/>
</dbReference>
<dbReference type="Pfam" id="PF21089">
    <property type="entry name" value="PKS_DH_N"/>
    <property type="match status" value="1"/>
</dbReference>
<name>A0A951UCM2_9CYAN</name>
<dbReference type="PROSITE" id="PS52019">
    <property type="entry name" value="PKS_MFAS_DH"/>
    <property type="match status" value="1"/>
</dbReference>
<proteinExistence type="predicted"/>
<dbReference type="InterPro" id="IPR001227">
    <property type="entry name" value="Ac_transferase_dom_sf"/>
</dbReference>
<accession>A0A951UCM2</accession>
<dbReference type="InterPro" id="IPR049552">
    <property type="entry name" value="PKS_DH_N"/>
</dbReference>
<dbReference type="InterPro" id="IPR036291">
    <property type="entry name" value="NAD(P)-bd_dom_sf"/>
</dbReference>
<feature type="region of interest" description="N-terminal hotdog fold" evidence="4">
    <location>
        <begin position="1492"/>
        <end position="1615"/>
    </location>
</feature>
<reference evidence="8" key="1">
    <citation type="submission" date="2021-05" db="EMBL/GenBank/DDBJ databases">
        <authorList>
            <person name="Pietrasiak N."/>
            <person name="Ward R."/>
            <person name="Stajich J.E."/>
            <person name="Kurbessoian T."/>
        </authorList>
    </citation>
    <scope>NUCLEOTIDE SEQUENCE</scope>
    <source>
        <strain evidence="8">CPER-KK1</strain>
    </source>
</reference>
<reference evidence="8" key="2">
    <citation type="journal article" date="2022" name="Microbiol. Resour. Announc.">
        <title>Metagenome Sequencing to Explore Phylogenomics of Terrestrial Cyanobacteria.</title>
        <authorList>
            <person name="Ward R.D."/>
            <person name="Stajich J.E."/>
            <person name="Johansen J.R."/>
            <person name="Huntemann M."/>
            <person name="Clum A."/>
            <person name="Foster B."/>
            <person name="Foster B."/>
            <person name="Roux S."/>
            <person name="Palaniappan K."/>
            <person name="Varghese N."/>
            <person name="Mukherjee S."/>
            <person name="Reddy T.B.K."/>
            <person name="Daum C."/>
            <person name="Copeland A."/>
            <person name="Chen I.A."/>
            <person name="Ivanova N.N."/>
            <person name="Kyrpides N.C."/>
            <person name="Shapiro N."/>
            <person name="Eloe-Fadrosh E.A."/>
            <person name="Pietrasiak N."/>
        </authorList>
    </citation>
    <scope>NUCLEOTIDE SEQUENCE</scope>
    <source>
        <strain evidence="8">CPER-KK1</strain>
    </source>
</reference>
<keyword evidence="1" id="KW-0596">Phosphopantetheine</keyword>
<dbReference type="InterPro" id="IPR036736">
    <property type="entry name" value="ACP-like_sf"/>
</dbReference>
<dbReference type="CDD" id="cd08953">
    <property type="entry name" value="KR_2_SDR_x"/>
    <property type="match status" value="1"/>
</dbReference>
<dbReference type="Gene3D" id="3.40.50.720">
    <property type="entry name" value="NAD(P)-binding Rossmann-like Domain"/>
    <property type="match status" value="1"/>
</dbReference>
<dbReference type="SUPFAM" id="SSF55048">
    <property type="entry name" value="Probable ACP-binding domain of malonyl-CoA ACP transacylase"/>
    <property type="match status" value="1"/>
</dbReference>
<dbReference type="InterPro" id="IPR013968">
    <property type="entry name" value="PKS_KR"/>
</dbReference>
<dbReference type="GO" id="GO:0006633">
    <property type="term" value="P:fatty acid biosynthetic process"/>
    <property type="evidence" value="ECO:0007669"/>
    <property type="project" value="TreeGrafter"/>
</dbReference>
<evidence type="ECO:0000256" key="3">
    <source>
        <dbReference type="ARBA" id="ARBA00022679"/>
    </source>
</evidence>
<protein>
    <submittedName>
        <fullName evidence="8">SDR family NAD(P)-dependent oxidoreductase</fullName>
    </submittedName>
</protein>
<dbReference type="Pfam" id="PF08659">
    <property type="entry name" value="KR"/>
    <property type="match status" value="1"/>
</dbReference>
<evidence type="ECO:0000313" key="9">
    <source>
        <dbReference type="Proteomes" id="UP000753908"/>
    </source>
</evidence>
<dbReference type="GO" id="GO:0004312">
    <property type="term" value="F:fatty acid synthase activity"/>
    <property type="evidence" value="ECO:0007669"/>
    <property type="project" value="TreeGrafter"/>
</dbReference>
<dbReference type="InterPro" id="IPR050091">
    <property type="entry name" value="PKS_NRPS_Biosynth_Enz"/>
</dbReference>
<organism evidence="8 9">
    <name type="scientific">Symplocastrum torsivum CPER-KK1</name>
    <dbReference type="NCBI Taxonomy" id="450513"/>
    <lineage>
        <taxon>Bacteria</taxon>
        <taxon>Bacillati</taxon>
        <taxon>Cyanobacteriota</taxon>
        <taxon>Cyanophyceae</taxon>
        <taxon>Oscillatoriophycideae</taxon>
        <taxon>Oscillatoriales</taxon>
        <taxon>Microcoleaceae</taxon>
        <taxon>Symplocastrum</taxon>
    </lineage>
</organism>
<feature type="active site" description="Proton donor; for dehydratase activity" evidence="4">
    <location>
        <position position="1692"/>
    </location>
</feature>
<dbReference type="SUPFAM" id="SSF47336">
    <property type="entry name" value="ACP-like"/>
    <property type="match status" value="1"/>
</dbReference>
<evidence type="ECO:0000256" key="1">
    <source>
        <dbReference type="ARBA" id="ARBA00022450"/>
    </source>
</evidence>
<dbReference type="InterPro" id="IPR029069">
    <property type="entry name" value="HotDog_dom_sf"/>
</dbReference>
<dbReference type="Pfam" id="PF00109">
    <property type="entry name" value="ketoacyl-synt"/>
    <property type="match status" value="1"/>
</dbReference>
<evidence type="ECO:0000259" key="5">
    <source>
        <dbReference type="PROSITE" id="PS50075"/>
    </source>
</evidence>
<dbReference type="EMBL" id="JAHHIF010000066">
    <property type="protein sequence ID" value="MBW4548593.1"/>
    <property type="molecule type" value="Genomic_DNA"/>
</dbReference>
<dbReference type="InterPro" id="IPR009081">
    <property type="entry name" value="PP-bd_ACP"/>
</dbReference>
<evidence type="ECO:0000259" key="6">
    <source>
        <dbReference type="PROSITE" id="PS52004"/>
    </source>
</evidence>
<dbReference type="SMART" id="SM00825">
    <property type="entry name" value="PKS_KS"/>
    <property type="match status" value="1"/>
</dbReference>
<dbReference type="Gene3D" id="3.10.129.110">
    <property type="entry name" value="Polyketide synthase dehydratase"/>
    <property type="match status" value="1"/>
</dbReference>
<feature type="active site" description="Proton acceptor; for dehydratase activity" evidence="4">
    <location>
        <position position="1524"/>
    </location>
</feature>
<dbReference type="PROSITE" id="PS52004">
    <property type="entry name" value="KS3_2"/>
    <property type="match status" value="1"/>
</dbReference>
<evidence type="ECO:0000259" key="7">
    <source>
        <dbReference type="PROSITE" id="PS52019"/>
    </source>
</evidence>
<dbReference type="InterPro" id="IPR014043">
    <property type="entry name" value="Acyl_transferase_dom"/>
</dbReference>
<dbReference type="SUPFAM" id="SSF52151">
    <property type="entry name" value="FabD/lysophospholipase-like"/>
    <property type="match status" value="1"/>
</dbReference>
<dbReference type="InterPro" id="IPR020841">
    <property type="entry name" value="PKS_Beta-ketoAc_synthase_dom"/>
</dbReference>
<dbReference type="InterPro" id="IPR049551">
    <property type="entry name" value="PKS_DH_C"/>
</dbReference>
<dbReference type="CDD" id="cd00833">
    <property type="entry name" value="PKS"/>
    <property type="match status" value="1"/>
</dbReference>
<sequence>MIPAIAIVGMACCYPDARSPIELWENALAQRRAFRQLPAERLNLADYLSADRSIPDCTYSAEAALIEGYEFDRVSFRVAGSTFRSADWVHWLALDVAAQALADAGFSEGENLPRDATGVLLGNTLTGEFSRVNTMRLRWPYVRRVVEASLMQEGWSPEHTLTFLKNLEAQYKAPFSPIGEETLAGNLSNTIAGRICNHFNLKGGGYTLDGACSSSLLAVANAANALVAGDLDVALAGGVDLSLDPFELVGFAKAGALASEEMRVYDARSAGFWPGEGCGFVVLMRYEDAVAQQHRIYATLRGWGISSDGSGGITRPEVEGQLLALHHAYRRAGFSIETVSYFEGHGTGTSVGDTTELQALSRARREVASVAPPAVIGSIKANIGHTKAAAGVAGLIKATMALYTQILPPTTGCEQPHPELTSEKPALRVLSEGQSWPADLPLRAGASAMGFGGINTHVVLEGIAAERRQTLSSQERVLLTSAQDAELLLLGAQDRDELRRQVEHLLTLAPRLSRAEVIDLAAQLERTPKSSVPVRAALVASSPRELTSCLELLRSWLVDGVTTQLDSRKGVFLGDCIPAPRIGFLFPGQGSPVHISGGAWCRRFELVRELYERATFPTVSDSKATVVAQPAIVTASMAALRVLDKLGVTASLAVGHSLGELSALHWAGVLDEAALLRVATVRAKAMTELGHPTGAMASIQAPEPEVAGLLNGEVVVIAGLNSPHQTVISGQTEGVAAVVARAAARGFKTVNLPVSHAFHSPLVAAAAQPLAEHLAGEAFQPLQRTVISTVTGSPIADREDLRSLLCRQVTAPVRFIDAVTKAAEEVDLFLEVGPGRVLSGLAAEFANVPVVALDASSASLKGLLQAIGAAFVLGAPVHHRALFADRFTRPFDLNWHPRFFVNPCELAPKFPEESEPAALKLDIKSLPNPDRMEEANSSALKNGLQLKNISPAAQYSLSEVEDLVDNSHLDKSPLELVRQLVAQRAELPVSAVEDHHRLLGDLHLNSITVSQVVVEAARSLNLAPPVAPTDYANATVAEAAQALEELLRIGGSRADNIEERLPLGVDSWVRTFTVELVERSLPRRQSFAGSQGSWRAIATPDHPLAELLQEAFKHCEGHGVVVCLPAELEIGTASLQEMPHIELLLEGVRAVLAERENARFVLVQQGGGGAAFARTLYLEAPQVTTCVVNVPVDHPQAVEWILAEARAAVGYSEAHYDASGRRREAALRLLPLPEELIEPSLRPDDVLLVTGGGKGIAAECALSLARETGVRLALLGRSHPDTDSELSTNLARMAAAGVQVQYVAADVTDADAVRDAVQKVEASLGPIAAILHGAGVNVPQLLSSLERADFLKTLAPKVQGIRNVLAAVNPEQLRLLVTFGSIIARTGLPGEADYALANEWLAQLIEHFQTEHPNCRCLNVEWSIWSGVGMGDRLGRVDVLMQQGITPITPDIGITMLQRLIAQPLPMTSVVVTGRFGEAPTLKLEQPELPFLRFLEQPRVYYPGVELVVDVELSVNNDPYLNDHVFQGERVFPAVLGLEAMAQVAMALLETTELPIFEDVQFNRPVVVSESAPLKIRLAALVRGKNQIEVVLRSEQTAFQVDHFRAICWVGKQVSGIGEQSKHFADIKDNKPHVSLNPEQDLYGEILFHGGRFQRLHGYRKLRATECLAEIALATETNWFSRYLPRDLVLGDPATRDAAIHALQACIPHATILPIGVDRLISSAVQSANVHFVYAKERSQVGDTFIYDLEMIGADGTVLEIWEGLRLQAVHQSASERVWPEPLLVPYLERRIRELIPTTDLTVVVDRDANVERRVRSDRAIQQAIGSSVPIWRRSDGKPDVICNRVVSLAHSRDVTLVVTGSALFSCDIEPVVTRSIDLWKNLLSSTRFSLAEYVAQEGEDFNVAATRVWAVNECLKKIGRMESVPLVLLSSVAERWVLFKSGALIIATSIVSVQGWTEDLTLAVLISKESNIDESLGFSVSITA</sequence>
<dbReference type="InterPro" id="IPR014031">
    <property type="entry name" value="Ketoacyl_synth_C"/>
</dbReference>
<dbReference type="PANTHER" id="PTHR43775:SF51">
    <property type="entry name" value="INACTIVE PHENOLPHTHIOCEROL SYNTHESIS POLYKETIDE SYNTHASE TYPE I PKS1-RELATED"/>
    <property type="match status" value="1"/>
</dbReference>
<dbReference type="Gene3D" id="3.40.366.10">
    <property type="entry name" value="Malonyl-Coenzyme A Acyl Carrier Protein, domain 2"/>
    <property type="match status" value="1"/>
</dbReference>
<evidence type="ECO:0000256" key="4">
    <source>
        <dbReference type="PROSITE-ProRule" id="PRU01363"/>
    </source>
</evidence>
<feature type="domain" description="PKS/mFAS DH" evidence="7">
    <location>
        <begin position="1492"/>
        <end position="1776"/>
    </location>
</feature>
<dbReference type="Proteomes" id="UP000753908">
    <property type="component" value="Unassembled WGS sequence"/>
</dbReference>
<dbReference type="SMART" id="SM00827">
    <property type="entry name" value="PKS_AT"/>
    <property type="match status" value="1"/>
</dbReference>
<keyword evidence="3" id="KW-0808">Transferase</keyword>
<dbReference type="PROSITE" id="PS50075">
    <property type="entry name" value="CARRIER"/>
    <property type="match status" value="1"/>
</dbReference>